<sequence length="45" mass="5201">MKQTHKAKIKEREAKQERQARKVFSGIFLVLLLMSALVILAYSLL</sequence>
<proteinExistence type="predicted"/>
<gene>
    <name evidence="2" type="ORF">EVA_20787</name>
</gene>
<organism evidence="2">
    <name type="scientific">gut metagenome</name>
    <dbReference type="NCBI Taxonomy" id="749906"/>
    <lineage>
        <taxon>unclassified sequences</taxon>
        <taxon>metagenomes</taxon>
        <taxon>organismal metagenomes</taxon>
    </lineage>
</organism>
<evidence type="ECO:0000313" key="2">
    <source>
        <dbReference type="EMBL" id="EJW91105.1"/>
    </source>
</evidence>
<dbReference type="AlphaFoldDB" id="J9BU87"/>
<evidence type="ECO:0000256" key="1">
    <source>
        <dbReference type="SAM" id="Phobius"/>
    </source>
</evidence>
<comment type="caution">
    <text evidence="2">The sequence shown here is derived from an EMBL/GenBank/DDBJ whole genome shotgun (WGS) entry which is preliminary data.</text>
</comment>
<reference evidence="2" key="1">
    <citation type="journal article" date="2012" name="PLoS ONE">
        <title>Gene sets for utilization of primary and secondary nutrition supplies in the distal gut of endangered iberian lynx.</title>
        <authorList>
            <person name="Alcaide M."/>
            <person name="Messina E."/>
            <person name="Richter M."/>
            <person name="Bargiela R."/>
            <person name="Peplies J."/>
            <person name="Huws S.A."/>
            <person name="Newbold C.J."/>
            <person name="Golyshin P.N."/>
            <person name="Simon M.A."/>
            <person name="Lopez G."/>
            <person name="Yakimov M.M."/>
            <person name="Ferrer M."/>
        </authorList>
    </citation>
    <scope>NUCLEOTIDE SEQUENCE</scope>
</reference>
<dbReference type="EMBL" id="AMCI01008392">
    <property type="protein sequence ID" value="EJW91105.1"/>
    <property type="molecule type" value="Genomic_DNA"/>
</dbReference>
<keyword evidence="1" id="KW-0812">Transmembrane</keyword>
<name>J9BU87_9ZZZZ</name>
<protein>
    <submittedName>
        <fullName evidence="2">Uncharacterized protein</fullName>
    </submittedName>
</protein>
<keyword evidence="1" id="KW-1133">Transmembrane helix</keyword>
<feature type="transmembrane region" description="Helical" evidence="1">
    <location>
        <begin position="21"/>
        <end position="44"/>
    </location>
</feature>
<keyword evidence="1" id="KW-0472">Membrane</keyword>
<accession>J9BU87</accession>